<evidence type="ECO:0000256" key="3">
    <source>
        <dbReference type="ARBA" id="ARBA00007985"/>
    </source>
</evidence>
<dbReference type="Proteomes" id="UP001569428">
    <property type="component" value="Unassembled WGS sequence"/>
</dbReference>
<evidence type="ECO:0000256" key="2">
    <source>
        <dbReference type="ARBA" id="ARBA00004688"/>
    </source>
</evidence>
<dbReference type="PANTHER" id="PTHR21225:SF12">
    <property type="entry name" value="PHOSPHO-2-DEHYDRO-3-DEOXYHEPTONATE ALDOLASE, TYROSINE-INHIBITED"/>
    <property type="match status" value="1"/>
</dbReference>
<evidence type="ECO:0000256" key="4">
    <source>
        <dbReference type="ARBA" id="ARBA00012694"/>
    </source>
</evidence>
<gene>
    <name evidence="13" type="ORF">ACCI49_20310</name>
</gene>
<comment type="similarity">
    <text evidence="3">Belongs to the class-I DAHP synthase family.</text>
</comment>
<sequence length="137" mass="15173">MSAASAVLNAHKNVGNPGVQELIQGTSCPSNITEQIGKTRSTISHILNIKDDRLLVIVGPCSIHDTEAALNCAHRLSHIKKHFDNNLCIIMRCNLEKPRTRVGWKGLIYDPYLDGSSDMETELIKARKLLLDINTLD</sequence>
<protein>
    <recommendedName>
        <fullName evidence="4">3-deoxy-7-phosphoheptulonate synthase</fullName>
        <ecNumber evidence="4">2.5.1.54</ecNumber>
    </recommendedName>
    <alternativeName>
        <fullName evidence="10">3-deoxy-D-arabino-heptulosonate 7-phosphate synthase</fullName>
    </alternativeName>
    <alternativeName>
        <fullName evidence="9">DAHP synthase</fullName>
    </alternativeName>
    <alternativeName>
        <fullName evidence="8">Phospho-2-keto-3-deoxyheptonate aldolase</fullName>
    </alternativeName>
</protein>
<dbReference type="InterPro" id="IPR006218">
    <property type="entry name" value="DAHP1/KDSA"/>
</dbReference>
<comment type="caution">
    <text evidence="13">The sequence shown here is derived from an EMBL/GenBank/DDBJ whole genome shotgun (WGS) entry which is preliminary data.</text>
</comment>
<dbReference type="EMBL" id="JBGMEK010000080">
    <property type="protein sequence ID" value="MFA0813249.1"/>
    <property type="molecule type" value="Genomic_DNA"/>
</dbReference>
<comment type="catalytic activity">
    <reaction evidence="11">
        <text>D-erythrose 4-phosphate + phosphoenolpyruvate + H2O = 7-phospho-2-dehydro-3-deoxy-D-arabino-heptonate + phosphate</text>
        <dbReference type="Rhea" id="RHEA:14717"/>
        <dbReference type="ChEBI" id="CHEBI:15377"/>
        <dbReference type="ChEBI" id="CHEBI:16897"/>
        <dbReference type="ChEBI" id="CHEBI:43474"/>
        <dbReference type="ChEBI" id="CHEBI:58394"/>
        <dbReference type="ChEBI" id="CHEBI:58702"/>
        <dbReference type="EC" id="2.5.1.54"/>
    </reaction>
</comment>
<name>A0ABV4P5G9_9GAMM</name>
<evidence type="ECO:0000256" key="1">
    <source>
        <dbReference type="ARBA" id="ARBA00003726"/>
    </source>
</evidence>
<comment type="function">
    <text evidence="1">Stereospecific condensation of phosphoenolpyruvate (PEP) and D-erythrose-4-phosphate (E4P) giving rise to 3-deoxy-D-arabino-heptulosonate-7-phosphate (DAHP).</text>
</comment>
<feature type="domain" description="DAHP synthetase I/KDSA" evidence="12">
    <location>
        <begin position="45"/>
        <end position="123"/>
    </location>
</feature>
<evidence type="ECO:0000313" key="13">
    <source>
        <dbReference type="EMBL" id="MFA0813249.1"/>
    </source>
</evidence>
<dbReference type="InterPro" id="IPR013785">
    <property type="entry name" value="Aldolase_TIM"/>
</dbReference>
<dbReference type="SUPFAM" id="SSF51569">
    <property type="entry name" value="Aldolase"/>
    <property type="match status" value="1"/>
</dbReference>
<accession>A0ABV4P5G9</accession>
<comment type="pathway">
    <text evidence="2">Metabolic intermediate biosynthesis; chorismate biosynthesis; chorismate from D-erythrose 4-phosphate and phosphoenolpyruvate: step 1/7.</text>
</comment>
<keyword evidence="14" id="KW-1185">Reference proteome</keyword>
<dbReference type="EC" id="2.5.1.54" evidence="4"/>
<reference evidence="13 14" key="1">
    <citation type="submission" date="2024-08" db="EMBL/GenBank/DDBJ databases">
        <authorList>
            <person name="Ishaq N."/>
        </authorList>
    </citation>
    <scope>NUCLEOTIDE SEQUENCE [LARGE SCALE GENOMIC DNA]</scope>
    <source>
        <strain evidence="13 14">DSM 18651</strain>
    </source>
</reference>
<evidence type="ECO:0000256" key="11">
    <source>
        <dbReference type="ARBA" id="ARBA00047508"/>
    </source>
</evidence>
<dbReference type="PANTHER" id="PTHR21225">
    <property type="entry name" value="PHOSPHO-2-DEHYDRO-3-DEOXYHEPTONATE ALDOLASE DAHP SYNTHETASE"/>
    <property type="match status" value="1"/>
</dbReference>
<dbReference type="Gene3D" id="3.20.20.70">
    <property type="entry name" value="Aldolase class I"/>
    <property type="match status" value="1"/>
</dbReference>
<proteinExistence type="inferred from homology"/>
<evidence type="ECO:0000256" key="7">
    <source>
        <dbReference type="ARBA" id="ARBA00023141"/>
    </source>
</evidence>
<organism evidence="13 14">
    <name type="scientific">Microbulbifer epialgicus</name>
    <dbReference type="NCBI Taxonomy" id="393907"/>
    <lineage>
        <taxon>Bacteria</taxon>
        <taxon>Pseudomonadati</taxon>
        <taxon>Pseudomonadota</taxon>
        <taxon>Gammaproteobacteria</taxon>
        <taxon>Cellvibrionales</taxon>
        <taxon>Microbulbiferaceae</taxon>
        <taxon>Microbulbifer</taxon>
    </lineage>
</organism>
<evidence type="ECO:0000256" key="8">
    <source>
        <dbReference type="ARBA" id="ARBA00031111"/>
    </source>
</evidence>
<keyword evidence="6" id="KW-0808">Transferase</keyword>
<dbReference type="InterPro" id="IPR006219">
    <property type="entry name" value="DAHP_synth_1"/>
</dbReference>
<evidence type="ECO:0000256" key="10">
    <source>
        <dbReference type="ARBA" id="ARBA00032193"/>
    </source>
</evidence>
<evidence type="ECO:0000256" key="9">
    <source>
        <dbReference type="ARBA" id="ARBA00031349"/>
    </source>
</evidence>
<evidence type="ECO:0000259" key="12">
    <source>
        <dbReference type="Pfam" id="PF00793"/>
    </source>
</evidence>
<evidence type="ECO:0000256" key="6">
    <source>
        <dbReference type="ARBA" id="ARBA00022679"/>
    </source>
</evidence>
<evidence type="ECO:0000256" key="5">
    <source>
        <dbReference type="ARBA" id="ARBA00022605"/>
    </source>
</evidence>
<evidence type="ECO:0000313" key="14">
    <source>
        <dbReference type="Proteomes" id="UP001569428"/>
    </source>
</evidence>
<dbReference type="Pfam" id="PF00793">
    <property type="entry name" value="DAHP_synth_1"/>
    <property type="match status" value="1"/>
</dbReference>
<keyword evidence="7" id="KW-0057">Aromatic amino acid biosynthesis</keyword>
<dbReference type="RefSeq" id="WP_371841038.1">
    <property type="nucleotide sequence ID" value="NZ_JBGMEK010000080.1"/>
</dbReference>
<keyword evidence="5" id="KW-0028">Amino-acid biosynthesis</keyword>